<evidence type="ECO:0000256" key="1">
    <source>
        <dbReference type="SAM" id="MobiDB-lite"/>
    </source>
</evidence>
<reference evidence="3" key="1">
    <citation type="submission" date="2017-06" db="EMBL/GenBank/DDBJ databases">
        <title>Complete Genome Sequence of Mycobacterium shigaense.</title>
        <authorList>
            <person name="Fukano H."/>
            <person name="Yoshida M."/>
            <person name="Kazumi Y."/>
            <person name="Ogura Y."/>
            <person name="Mitarai S."/>
            <person name="Hayashi T."/>
            <person name="Hoshino Y."/>
        </authorList>
    </citation>
    <scope>NUCLEOTIDE SEQUENCE [LARGE SCALE GENOMIC DNA]</scope>
    <source>
        <strain evidence="3">UN-152</strain>
    </source>
</reference>
<keyword evidence="3" id="KW-1185">Reference proteome</keyword>
<dbReference type="AlphaFoldDB" id="A0A1Z4EK09"/>
<dbReference type="EMBL" id="AP018164">
    <property type="protein sequence ID" value="BAX93298.1"/>
    <property type="molecule type" value="Genomic_DNA"/>
</dbReference>
<name>A0A1Z4EK09_9MYCO</name>
<sequence length="221" mass="25191">MAAPPSAGCVVRQHDIGFVLDPVRCRPGCRMTPPDEDRHGGPDRHRDMGQQPNDRDVARELINDHVTCQNTDEYRENACEACRGTRPQCRAHHHHTECNRPRCGLVEQVVPGISVVVRQSDTQPKPLHYRQRNLRDTRAHQGPTRPGQLGWSLRHHSPDRKRTRARQIRPRPRQPAQTVRIRGHVVKPILALGTPEDVLVDSGRGHRFSFAIESCRQRFTG</sequence>
<organism evidence="2 3">
    <name type="scientific">Mycobacterium shigaense</name>
    <dbReference type="NCBI Taxonomy" id="722731"/>
    <lineage>
        <taxon>Bacteria</taxon>
        <taxon>Bacillati</taxon>
        <taxon>Actinomycetota</taxon>
        <taxon>Actinomycetes</taxon>
        <taxon>Mycobacteriales</taxon>
        <taxon>Mycobacteriaceae</taxon>
        <taxon>Mycobacterium</taxon>
        <taxon>Mycobacterium simiae complex</taxon>
    </lineage>
</organism>
<dbReference type="Proteomes" id="UP000217736">
    <property type="component" value="Chromosome"/>
</dbReference>
<feature type="region of interest" description="Disordered" evidence="1">
    <location>
        <begin position="31"/>
        <end position="53"/>
    </location>
</feature>
<gene>
    <name evidence="2" type="ORF">MSG_03159</name>
</gene>
<evidence type="ECO:0000313" key="2">
    <source>
        <dbReference type="EMBL" id="BAX93298.1"/>
    </source>
</evidence>
<evidence type="ECO:0000313" key="3">
    <source>
        <dbReference type="Proteomes" id="UP000217736"/>
    </source>
</evidence>
<feature type="region of interest" description="Disordered" evidence="1">
    <location>
        <begin position="138"/>
        <end position="179"/>
    </location>
</feature>
<proteinExistence type="predicted"/>
<accession>A0A1Z4EK09</accession>
<feature type="compositionally biased region" description="Basic residues" evidence="1">
    <location>
        <begin position="153"/>
        <end position="172"/>
    </location>
</feature>
<feature type="compositionally biased region" description="Basic and acidic residues" evidence="1">
    <location>
        <begin position="33"/>
        <end position="53"/>
    </location>
</feature>
<dbReference type="KEGG" id="mshg:MSG_03159"/>
<protein>
    <submittedName>
        <fullName evidence="2">Uncharacterized protein</fullName>
    </submittedName>
</protein>